<evidence type="ECO:0000313" key="1">
    <source>
        <dbReference type="EMBL" id="GME81989.1"/>
    </source>
</evidence>
<name>A0ACB5T5X4_AMBMO</name>
<gene>
    <name evidence="1" type="ORF">Amon02_000524600</name>
</gene>
<dbReference type="EMBL" id="BSXS01003817">
    <property type="protein sequence ID" value="GME81989.1"/>
    <property type="molecule type" value="Genomic_DNA"/>
</dbReference>
<proteinExistence type="predicted"/>
<protein>
    <submittedName>
        <fullName evidence="1">Unnamed protein product</fullName>
    </submittedName>
</protein>
<sequence>MSDKKYNDEILKLLQLGAEAYAEKNYELSVELYSEACEKSNVETGQDDPDLLYLYGKSLYENAVSKNGVLGASTAAASEQNAKAQSESSKNVSGPGEKDGEKGMFQFNEQLAEEEDDEEPKKEEEEDDDDDEATPPIQEEQDEEENNEDKSEEQTDFEVAWEILDLTRTIFQGELDEAISKLDDSEKEKLSVTPYLKSDSDKEIQAIESPVISLKRKLAEVYDLLGDISLETENFKQATQDLNTLVKLRTELYPFKSGLVTEAYYKLSLALEFCTDDLKSIPRAIEAMENTVKSIKERAADPDEKDVDPSLVTEMELRLSELKKGDEKIKAEKAKIMEDIMGQIATPAASDSKPAVAVNDLTSMVKKRKPKDSAGKKIGKRVKKAVE</sequence>
<keyword evidence="2" id="KW-1185">Reference proteome</keyword>
<organism evidence="1 2">
    <name type="scientific">Ambrosiozyma monospora</name>
    <name type="common">Yeast</name>
    <name type="synonym">Endomycopsis monosporus</name>
    <dbReference type="NCBI Taxonomy" id="43982"/>
    <lineage>
        <taxon>Eukaryota</taxon>
        <taxon>Fungi</taxon>
        <taxon>Dikarya</taxon>
        <taxon>Ascomycota</taxon>
        <taxon>Saccharomycotina</taxon>
        <taxon>Pichiomycetes</taxon>
        <taxon>Pichiales</taxon>
        <taxon>Pichiaceae</taxon>
        <taxon>Ambrosiozyma</taxon>
    </lineage>
</organism>
<evidence type="ECO:0000313" key="2">
    <source>
        <dbReference type="Proteomes" id="UP001165064"/>
    </source>
</evidence>
<dbReference type="Proteomes" id="UP001165064">
    <property type="component" value="Unassembled WGS sequence"/>
</dbReference>
<comment type="caution">
    <text evidence="1">The sequence shown here is derived from an EMBL/GenBank/DDBJ whole genome shotgun (WGS) entry which is preliminary data.</text>
</comment>
<reference evidence="1" key="1">
    <citation type="submission" date="2023-04" db="EMBL/GenBank/DDBJ databases">
        <title>Ambrosiozyma monospora NBRC 10751.</title>
        <authorList>
            <person name="Ichikawa N."/>
            <person name="Sato H."/>
            <person name="Tonouchi N."/>
        </authorList>
    </citation>
    <scope>NUCLEOTIDE SEQUENCE</scope>
    <source>
        <strain evidence="1">NBRC 10751</strain>
    </source>
</reference>
<accession>A0ACB5T5X4</accession>